<dbReference type="STRING" id="9402.L5L4D1"/>
<evidence type="ECO:0000256" key="1">
    <source>
        <dbReference type="ARBA" id="ARBA00004514"/>
    </source>
</evidence>
<evidence type="ECO:0000256" key="3">
    <source>
        <dbReference type="ARBA" id="ARBA00022588"/>
    </source>
</evidence>
<dbReference type="PANTHER" id="PTHR46985">
    <property type="entry name" value="NACHT, LRR AND PYD DOMAINS-CONTAINING PROTEIN 1"/>
    <property type="match status" value="1"/>
</dbReference>
<evidence type="ECO:0000313" key="6">
    <source>
        <dbReference type="EMBL" id="ELK18589.1"/>
    </source>
</evidence>
<dbReference type="GO" id="GO:0045087">
    <property type="term" value="P:innate immune response"/>
    <property type="evidence" value="ECO:0007669"/>
    <property type="project" value="UniProtKB-KW"/>
</dbReference>
<gene>
    <name evidence="6" type="ORF">PAL_GLEAN10004611</name>
</gene>
<keyword evidence="2" id="KW-0963">Cytoplasm</keyword>
<dbReference type="InterPro" id="IPR025307">
    <property type="entry name" value="FIIND_dom"/>
</dbReference>
<dbReference type="InterPro" id="IPR051249">
    <property type="entry name" value="NLRP_Inflammasome"/>
</dbReference>
<evidence type="ECO:0000313" key="7">
    <source>
        <dbReference type="Proteomes" id="UP000010552"/>
    </source>
</evidence>
<keyword evidence="3" id="KW-0399">Innate immunity</keyword>
<dbReference type="InParanoid" id="L5L4D1"/>
<protein>
    <submittedName>
        <fullName evidence="6">Caspase recruitment domain-containing protein 8</fullName>
    </submittedName>
</protein>
<dbReference type="Pfam" id="PF13553">
    <property type="entry name" value="FIIND"/>
    <property type="match status" value="1"/>
</dbReference>
<dbReference type="GO" id="GO:0008656">
    <property type="term" value="F:cysteine-type endopeptidase activator activity involved in apoptotic process"/>
    <property type="evidence" value="ECO:0007669"/>
    <property type="project" value="TreeGrafter"/>
</dbReference>
<evidence type="ECO:0000256" key="2">
    <source>
        <dbReference type="ARBA" id="ARBA00022490"/>
    </source>
</evidence>
<sequence length="248" mass="28198">MRDIFFSGDVCSKERQLVPSIAVTLSSGFKPMRQSPQFLGPEGIVDVDLIDKSVNKYRAVVTVTIPFDSWSQHLAPDLQHHEQWMVAGPLLDISVEPGEAIAEIYLPPFISLPDGVGVSWFHVTRFKDEGMVLEPPARVEPFYAVLENPSFSLMRILLRIASGTRLSIPITSTTLISYHWNPKEIKFHLYLTYPQQHLANQGKADRFLEKTAQTLERFAVIRPGNSFLLKMELPFLVLEEKEEERGDF</sequence>
<name>L5L4D1_PTEAL</name>
<dbReference type="EMBL" id="KB030309">
    <property type="protein sequence ID" value="ELK18589.1"/>
    <property type="molecule type" value="Genomic_DNA"/>
</dbReference>
<organism evidence="6 7">
    <name type="scientific">Pteropus alecto</name>
    <name type="common">Black flying fox</name>
    <dbReference type="NCBI Taxonomy" id="9402"/>
    <lineage>
        <taxon>Eukaryota</taxon>
        <taxon>Metazoa</taxon>
        <taxon>Chordata</taxon>
        <taxon>Craniata</taxon>
        <taxon>Vertebrata</taxon>
        <taxon>Euteleostomi</taxon>
        <taxon>Mammalia</taxon>
        <taxon>Eutheria</taxon>
        <taxon>Laurasiatheria</taxon>
        <taxon>Chiroptera</taxon>
        <taxon>Yinpterochiroptera</taxon>
        <taxon>Pteropodoidea</taxon>
        <taxon>Pteropodidae</taxon>
        <taxon>Pteropodinae</taxon>
        <taxon>Pteropus</taxon>
    </lineage>
</organism>
<feature type="domain" description="FIIND" evidence="5">
    <location>
        <begin position="14"/>
        <end position="248"/>
    </location>
</feature>
<reference evidence="7" key="1">
    <citation type="journal article" date="2013" name="Science">
        <title>Comparative analysis of bat genomes provides insight into the evolution of flight and immunity.</title>
        <authorList>
            <person name="Zhang G."/>
            <person name="Cowled C."/>
            <person name="Shi Z."/>
            <person name="Huang Z."/>
            <person name="Bishop-Lilly K.A."/>
            <person name="Fang X."/>
            <person name="Wynne J.W."/>
            <person name="Xiong Z."/>
            <person name="Baker M.L."/>
            <person name="Zhao W."/>
            <person name="Tachedjian M."/>
            <person name="Zhu Y."/>
            <person name="Zhou P."/>
            <person name="Jiang X."/>
            <person name="Ng J."/>
            <person name="Yang L."/>
            <person name="Wu L."/>
            <person name="Xiao J."/>
            <person name="Feng Y."/>
            <person name="Chen Y."/>
            <person name="Sun X."/>
            <person name="Zhang Y."/>
            <person name="Marsh G.A."/>
            <person name="Crameri G."/>
            <person name="Broder C.C."/>
            <person name="Frey K.G."/>
            <person name="Wang L.F."/>
            <person name="Wang J."/>
        </authorList>
    </citation>
    <scope>NUCLEOTIDE SEQUENCE [LARGE SCALE GENOMIC DNA]</scope>
</reference>
<keyword evidence="4" id="KW-0391">Immunity</keyword>
<dbReference type="AlphaFoldDB" id="L5L4D1"/>
<dbReference type="GO" id="GO:0072559">
    <property type="term" value="C:NLRP3 inflammasome complex"/>
    <property type="evidence" value="ECO:0007669"/>
    <property type="project" value="TreeGrafter"/>
</dbReference>
<evidence type="ECO:0000259" key="5">
    <source>
        <dbReference type="PROSITE" id="PS51830"/>
    </source>
</evidence>
<dbReference type="GO" id="GO:0043122">
    <property type="term" value="P:regulation of canonical NF-kappaB signal transduction"/>
    <property type="evidence" value="ECO:0007669"/>
    <property type="project" value="TreeGrafter"/>
</dbReference>
<dbReference type="PROSITE" id="PS51830">
    <property type="entry name" value="FIIND"/>
    <property type="match status" value="1"/>
</dbReference>
<accession>L5L4D1</accession>
<dbReference type="PANTHER" id="PTHR46985:SF4">
    <property type="entry name" value="CASPASE RECRUITMENT DOMAIN-CONTAINING PROTEIN 8"/>
    <property type="match status" value="1"/>
</dbReference>
<evidence type="ECO:0000256" key="4">
    <source>
        <dbReference type="ARBA" id="ARBA00022859"/>
    </source>
</evidence>
<proteinExistence type="predicted"/>
<comment type="subcellular location">
    <subcellularLocation>
        <location evidence="1">Cytoplasm</location>
        <location evidence="1">Cytosol</location>
    </subcellularLocation>
</comment>
<keyword evidence="7" id="KW-1185">Reference proteome</keyword>
<dbReference type="Proteomes" id="UP000010552">
    <property type="component" value="Unassembled WGS sequence"/>
</dbReference>